<dbReference type="RefSeq" id="WP_165186394.1">
    <property type="nucleotide sequence ID" value="NZ_LR699553.1"/>
</dbReference>
<proteinExistence type="predicted"/>
<accession>A0A5Q4Z743</accession>
<dbReference type="EMBL" id="LR699553">
    <property type="protein sequence ID" value="VVD29175.1"/>
    <property type="molecule type" value="Genomic_DNA"/>
</dbReference>
<dbReference type="KEGG" id="pdio:PDMSB3_2719"/>
<sequence length="173" mass="17812">MNKTSVGVVLVSALSLTGCAFFAPAPVQPSDISVEKALGSVGEGLFQFKQQLTQQNMDLGLYVDTINVELDLTTSRDGKGDLSVDFSKGLQLGPKLDMEQSVAASRGSKLTITLKQAMVPAKGAPTTAPGDGKAGKDAAAAAPVPMVPSAKTTFSMPVTVLNGFSVPSYVLGH</sequence>
<dbReference type="PROSITE" id="PS51257">
    <property type="entry name" value="PROKAR_LIPOPROTEIN"/>
    <property type="match status" value="1"/>
</dbReference>
<evidence type="ECO:0000256" key="1">
    <source>
        <dbReference type="SAM" id="SignalP"/>
    </source>
</evidence>
<dbReference type="Proteomes" id="UP000325811">
    <property type="component" value="Chromosome I"/>
</dbReference>
<name>A0A5Q4Z743_9BURK</name>
<reference evidence="2 3" key="1">
    <citation type="submission" date="2019-08" db="EMBL/GenBank/DDBJ databases">
        <authorList>
            <person name="Herpell B J."/>
        </authorList>
    </citation>
    <scope>NUCLEOTIDE SEQUENCE [LARGE SCALE GENOMIC DNA]</scope>
    <source>
        <strain evidence="3">Msb3</strain>
    </source>
</reference>
<dbReference type="AlphaFoldDB" id="A0A5Q4Z743"/>
<organism evidence="2 3">
    <name type="scientific">Paraburkholderia dioscoreae</name>
    <dbReference type="NCBI Taxonomy" id="2604047"/>
    <lineage>
        <taxon>Bacteria</taxon>
        <taxon>Pseudomonadati</taxon>
        <taxon>Pseudomonadota</taxon>
        <taxon>Betaproteobacteria</taxon>
        <taxon>Burkholderiales</taxon>
        <taxon>Burkholderiaceae</taxon>
        <taxon>Paraburkholderia</taxon>
    </lineage>
</organism>
<keyword evidence="3" id="KW-1185">Reference proteome</keyword>
<evidence type="ECO:0008006" key="4">
    <source>
        <dbReference type="Google" id="ProtNLM"/>
    </source>
</evidence>
<keyword evidence="1" id="KW-0732">Signal</keyword>
<gene>
    <name evidence="2" type="ORF">PDMSB3_2719</name>
</gene>
<evidence type="ECO:0000313" key="3">
    <source>
        <dbReference type="Proteomes" id="UP000325811"/>
    </source>
</evidence>
<evidence type="ECO:0000313" key="2">
    <source>
        <dbReference type="EMBL" id="VVD29175.1"/>
    </source>
</evidence>
<feature type="signal peptide" evidence="1">
    <location>
        <begin position="1"/>
        <end position="22"/>
    </location>
</feature>
<feature type="chain" id="PRO_5024789381" description="Lipoprotein" evidence="1">
    <location>
        <begin position="23"/>
        <end position="173"/>
    </location>
</feature>
<protein>
    <recommendedName>
        <fullName evidence="4">Lipoprotein</fullName>
    </recommendedName>
</protein>